<dbReference type="GO" id="GO:0004523">
    <property type="term" value="F:RNA-DNA hybrid ribonuclease activity"/>
    <property type="evidence" value="ECO:0007669"/>
    <property type="project" value="InterPro"/>
</dbReference>
<dbReference type="InterPro" id="IPR036397">
    <property type="entry name" value="RNaseH_sf"/>
</dbReference>
<dbReference type="AlphaFoldDB" id="A0A7L2BC00"/>
<accession>A0A7L2BC00</accession>
<dbReference type="Pfam" id="PF00075">
    <property type="entry name" value="RNase_H"/>
    <property type="match status" value="1"/>
</dbReference>
<dbReference type="GO" id="GO:0035613">
    <property type="term" value="F:RNA stem-loop binding"/>
    <property type="evidence" value="ECO:0007669"/>
    <property type="project" value="TreeGrafter"/>
</dbReference>
<keyword evidence="6" id="KW-0695">RNA-directed DNA polymerase</keyword>
<dbReference type="InterPro" id="IPR012337">
    <property type="entry name" value="RNaseH-like_sf"/>
</dbReference>
<sequence>SEWDWIIKPLRSERPLAKARTVFTDAGKKSRKAVAVWKEGQQWMQHLVEAEPDDSLQTLELVAVVWALSTFEDEVNVVTDSLYVAGVAQRIEDASIREVQNKRLFQLLV</sequence>
<keyword evidence="4" id="KW-0255">Endonuclease</keyword>
<evidence type="ECO:0000256" key="4">
    <source>
        <dbReference type="ARBA" id="ARBA00022759"/>
    </source>
</evidence>
<evidence type="ECO:0000256" key="1">
    <source>
        <dbReference type="ARBA" id="ARBA00022679"/>
    </source>
</evidence>
<proteinExistence type="predicted"/>
<reference evidence="8 9" key="1">
    <citation type="submission" date="2019-09" db="EMBL/GenBank/DDBJ databases">
        <title>Bird 10,000 Genomes (B10K) Project - Family phase.</title>
        <authorList>
            <person name="Zhang G."/>
        </authorList>
    </citation>
    <scope>NUCLEOTIDE SEQUENCE [LARGE SCALE GENOMIC DNA]</scope>
    <source>
        <strain evidence="8">B10K-DU-001-55</strain>
        <tissue evidence="8">Muscle</tissue>
    </source>
</reference>
<evidence type="ECO:0000313" key="9">
    <source>
        <dbReference type="Proteomes" id="UP000590868"/>
    </source>
</evidence>
<dbReference type="SUPFAM" id="SSF53098">
    <property type="entry name" value="Ribonuclease H-like"/>
    <property type="match status" value="1"/>
</dbReference>
<keyword evidence="2" id="KW-0548">Nucleotidyltransferase</keyword>
<feature type="non-terminal residue" evidence="8">
    <location>
        <position position="109"/>
    </location>
</feature>
<protein>
    <submittedName>
        <fullName evidence="8">PO113 protein</fullName>
    </submittedName>
</protein>
<gene>
    <name evidence="8" type="primary">Hervk_0</name>
    <name evidence="8" type="ORF">HELFUL_R14580</name>
</gene>
<dbReference type="PANTHER" id="PTHR41694:SF3">
    <property type="entry name" value="RNA-DIRECTED DNA POLYMERASE-RELATED"/>
    <property type="match status" value="1"/>
</dbReference>
<dbReference type="EMBL" id="VXBZ01030628">
    <property type="protein sequence ID" value="NXP56885.1"/>
    <property type="molecule type" value="Genomic_DNA"/>
</dbReference>
<evidence type="ECO:0000259" key="7">
    <source>
        <dbReference type="PROSITE" id="PS50879"/>
    </source>
</evidence>
<dbReference type="GO" id="GO:0003964">
    <property type="term" value="F:RNA-directed DNA polymerase activity"/>
    <property type="evidence" value="ECO:0007669"/>
    <property type="project" value="UniProtKB-KW"/>
</dbReference>
<evidence type="ECO:0000313" key="8">
    <source>
        <dbReference type="EMBL" id="NXP56885.1"/>
    </source>
</evidence>
<dbReference type="InterPro" id="IPR002156">
    <property type="entry name" value="RNaseH_domain"/>
</dbReference>
<comment type="caution">
    <text evidence="8">The sequence shown here is derived from an EMBL/GenBank/DDBJ whole genome shotgun (WGS) entry which is preliminary data.</text>
</comment>
<evidence type="ECO:0000256" key="6">
    <source>
        <dbReference type="ARBA" id="ARBA00022918"/>
    </source>
</evidence>
<dbReference type="OrthoDB" id="9395371at2759"/>
<feature type="domain" description="RNase H type-1" evidence="7">
    <location>
        <begin position="16"/>
        <end position="109"/>
    </location>
</feature>
<evidence type="ECO:0000256" key="2">
    <source>
        <dbReference type="ARBA" id="ARBA00022695"/>
    </source>
</evidence>
<feature type="non-terminal residue" evidence="8">
    <location>
        <position position="1"/>
    </location>
</feature>
<name>A0A7L2BC00_9GRUI</name>
<keyword evidence="1" id="KW-0808">Transferase</keyword>
<keyword evidence="9" id="KW-1185">Reference proteome</keyword>
<evidence type="ECO:0000256" key="5">
    <source>
        <dbReference type="ARBA" id="ARBA00022801"/>
    </source>
</evidence>
<dbReference type="Proteomes" id="UP000590868">
    <property type="component" value="Unassembled WGS sequence"/>
</dbReference>
<dbReference type="PROSITE" id="PS50879">
    <property type="entry name" value="RNASE_H_1"/>
    <property type="match status" value="1"/>
</dbReference>
<dbReference type="Gene3D" id="3.30.420.10">
    <property type="entry name" value="Ribonuclease H-like superfamily/Ribonuclease H"/>
    <property type="match status" value="1"/>
</dbReference>
<keyword evidence="3" id="KW-0540">Nuclease</keyword>
<organism evidence="8 9">
    <name type="scientific">Heliornis fulica</name>
    <name type="common">sungrebe</name>
    <dbReference type="NCBI Taxonomy" id="54369"/>
    <lineage>
        <taxon>Eukaryota</taxon>
        <taxon>Metazoa</taxon>
        <taxon>Chordata</taxon>
        <taxon>Craniata</taxon>
        <taxon>Vertebrata</taxon>
        <taxon>Euteleostomi</taxon>
        <taxon>Archelosauria</taxon>
        <taxon>Archosauria</taxon>
        <taxon>Dinosauria</taxon>
        <taxon>Saurischia</taxon>
        <taxon>Theropoda</taxon>
        <taxon>Coelurosauria</taxon>
        <taxon>Aves</taxon>
        <taxon>Neognathae</taxon>
        <taxon>Neoaves</taxon>
        <taxon>Gruiformes</taxon>
        <taxon>Heliornithidae</taxon>
        <taxon>Heliornis</taxon>
    </lineage>
</organism>
<evidence type="ECO:0000256" key="3">
    <source>
        <dbReference type="ARBA" id="ARBA00022722"/>
    </source>
</evidence>
<keyword evidence="5" id="KW-0378">Hydrolase</keyword>
<dbReference type="PANTHER" id="PTHR41694">
    <property type="entry name" value="ENDOGENOUS RETROVIRUS GROUP K MEMBER POL PROTEIN"/>
    <property type="match status" value="1"/>
</dbReference>